<evidence type="ECO:0000313" key="2">
    <source>
        <dbReference type="Proteomes" id="UP001066276"/>
    </source>
</evidence>
<gene>
    <name evidence="1" type="ORF">NDU88_005269</name>
</gene>
<accession>A0AAV7TUZ0</accession>
<evidence type="ECO:0000313" key="1">
    <source>
        <dbReference type="EMBL" id="KAJ1180045.1"/>
    </source>
</evidence>
<reference evidence="1" key="1">
    <citation type="journal article" date="2022" name="bioRxiv">
        <title>Sequencing and chromosome-scale assembly of the giantPleurodeles waltlgenome.</title>
        <authorList>
            <person name="Brown T."/>
            <person name="Elewa A."/>
            <person name="Iarovenko S."/>
            <person name="Subramanian E."/>
            <person name="Araus A.J."/>
            <person name="Petzold A."/>
            <person name="Susuki M."/>
            <person name="Suzuki K.-i.T."/>
            <person name="Hayashi T."/>
            <person name="Toyoda A."/>
            <person name="Oliveira C."/>
            <person name="Osipova E."/>
            <person name="Leigh N.D."/>
            <person name="Simon A."/>
            <person name="Yun M.H."/>
        </authorList>
    </citation>
    <scope>NUCLEOTIDE SEQUENCE</scope>
    <source>
        <strain evidence="1">20211129_DDA</strain>
        <tissue evidence="1">Liver</tissue>
    </source>
</reference>
<proteinExistence type="predicted"/>
<protein>
    <submittedName>
        <fullName evidence="1">Uncharacterized protein</fullName>
    </submittedName>
</protein>
<keyword evidence="2" id="KW-1185">Reference proteome</keyword>
<dbReference type="EMBL" id="JANPWB010000006">
    <property type="protein sequence ID" value="KAJ1180045.1"/>
    <property type="molecule type" value="Genomic_DNA"/>
</dbReference>
<dbReference type="AlphaFoldDB" id="A0AAV7TUZ0"/>
<dbReference type="Proteomes" id="UP001066276">
    <property type="component" value="Chromosome 3_2"/>
</dbReference>
<sequence length="106" mass="12139">MAALRDLKGTLEPKLDTVTVDVTLLKVDFKKLSDKVTTAKSNIAALQSTNKWLEEQVQYLTKQTEMLTTKLEDQEWRARRNKMQLVGVAEEAEDHSAILYPEYPKT</sequence>
<organism evidence="1 2">
    <name type="scientific">Pleurodeles waltl</name>
    <name type="common">Iberian ribbed newt</name>
    <dbReference type="NCBI Taxonomy" id="8319"/>
    <lineage>
        <taxon>Eukaryota</taxon>
        <taxon>Metazoa</taxon>
        <taxon>Chordata</taxon>
        <taxon>Craniata</taxon>
        <taxon>Vertebrata</taxon>
        <taxon>Euteleostomi</taxon>
        <taxon>Amphibia</taxon>
        <taxon>Batrachia</taxon>
        <taxon>Caudata</taxon>
        <taxon>Salamandroidea</taxon>
        <taxon>Salamandridae</taxon>
        <taxon>Pleurodelinae</taxon>
        <taxon>Pleurodeles</taxon>
    </lineage>
</organism>
<name>A0AAV7TUZ0_PLEWA</name>
<comment type="caution">
    <text evidence="1">The sequence shown here is derived from an EMBL/GenBank/DDBJ whole genome shotgun (WGS) entry which is preliminary data.</text>
</comment>